<dbReference type="EMBL" id="JANBUO010001193">
    <property type="protein sequence ID" value="KAJ2799360.1"/>
    <property type="molecule type" value="Genomic_DNA"/>
</dbReference>
<feature type="compositionally biased region" description="Basic and acidic residues" evidence="1">
    <location>
        <begin position="360"/>
        <end position="373"/>
    </location>
</feature>
<feature type="compositionally biased region" description="Polar residues" evidence="1">
    <location>
        <begin position="77"/>
        <end position="88"/>
    </location>
</feature>
<gene>
    <name evidence="2" type="ORF">H4R20_004474</name>
</gene>
<evidence type="ECO:0000256" key="1">
    <source>
        <dbReference type="SAM" id="MobiDB-lite"/>
    </source>
</evidence>
<evidence type="ECO:0000313" key="2">
    <source>
        <dbReference type="EMBL" id="KAJ2799360.1"/>
    </source>
</evidence>
<feature type="region of interest" description="Disordered" evidence="1">
    <location>
        <begin position="77"/>
        <end position="373"/>
    </location>
</feature>
<organism evidence="2 3">
    <name type="scientific">Coemansia guatemalensis</name>
    <dbReference type="NCBI Taxonomy" id="2761395"/>
    <lineage>
        <taxon>Eukaryota</taxon>
        <taxon>Fungi</taxon>
        <taxon>Fungi incertae sedis</taxon>
        <taxon>Zoopagomycota</taxon>
        <taxon>Kickxellomycotina</taxon>
        <taxon>Kickxellomycetes</taxon>
        <taxon>Kickxellales</taxon>
        <taxon>Kickxellaceae</taxon>
        <taxon>Coemansia</taxon>
    </lineage>
</organism>
<feature type="compositionally biased region" description="Basic residues" evidence="1">
    <location>
        <begin position="313"/>
        <end position="342"/>
    </location>
</feature>
<feature type="compositionally biased region" description="Basic and acidic residues" evidence="1">
    <location>
        <begin position="155"/>
        <end position="164"/>
    </location>
</feature>
<accession>A0A9W8HW50</accession>
<sequence>MEERVAQLEQQLLEAQKSVRRLEEQDAARGAQLESLRQLMLNMFQQAVIKLEQFPTLEDGAADTSLLSPCISTLSATTRAGESVSPQEANPKKHHDHEPRSHSRADTAVVNSVLRPASPQSEKLAKHEGSVANARPGFPAWQTSANAARAMGEMASHDAKDRNNGKPYSTKRSSSSKSRSGALEDEMAVEDGQVSDDIISLYPNEEKEVYAQRPRARIQRSPPPAHYNPVGWLGENGEQCEQPSPDLQDRLRTHRISLPNRSRSRSRDWSRGKSRTYDNSRSRGREQSRSRSRSRRRSQSRRESWHPRSRSRDRARRRRSRSRSSSRRHDSRQRAHSSRPRSRSNSGSRATKRQRSQRRAFAEAKRDTSHEEWIIADAESSHGPVMPMSVSQIVAGPGLPSSADKVLQWNSSAAGDGQSRRSASPTSSVSIGEAPAGSVVFDDASDNGLASDNSDDSDGSMIGLGTRKQRAELAGVQLRDADDIQLTVERSAQLWGLFGWVPLDGLPARYRQVYRTELWTSTTRRQVRSLLKSANWLEPCELRGEVMLFRKGNHLSSTRRSDRLFVDRLVPEPVLFFFLVTTVLRPLDYSQGPDILNLWSGHFKRTPLGRRIIVDENDWVGREGGDDIDILWKSAIDWLRRLVDAVVELGAVQVGYRIMDWSYERASLRAKAAATKPANPQPNSSAPDEVDLLVFGLHRDELAALLSVTPLLLGGILPAADIDKLELGLEN</sequence>
<dbReference type="Proteomes" id="UP001140094">
    <property type="component" value="Unassembled WGS sequence"/>
</dbReference>
<protein>
    <submittedName>
        <fullName evidence="2">Uncharacterized protein</fullName>
    </submittedName>
</protein>
<feature type="region of interest" description="Disordered" evidence="1">
    <location>
        <begin position="412"/>
        <end position="463"/>
    </location>
</feature>
<name>A0A9W8HW50_9FUNG</name>
<feature type="compositionally biased region" description="Low complexity" evidence="1">
    <location>
        <begin position="420"/>
        <end position="430"/>
    </location>
</feature>
<keyword evidence="3" id="KW-1185">Reference proteome</keyword>
<evidence type="ECO:0000313" key="3">
    <source>
        <dbReference type="Proteomes" id="UP001140094"/>
    </source>
</evidence>
<feature type="compositionally biased region" description="Basic and acidic residues" evidence="1">
    <location>
        <begin position="300"/>
        <end position="312"/>
    </location>
</feature>
<feature type="compositionally biased region" description="Low complexity" evidence="1">
    <location>
        <begin position="170"/>
        <end position="180"/>
    </location>
</feature>
<feature type="compositionally biased region" description="Basic and acidic residues" evidence="1">
    <location>
        <begin position="96"/>
        <end position="105"/>
    </location>
</feature>
<reference evidence="2" key="1">
    <citation type="submission" date="2022-07" db="EMBL/GenBank/DDBJ databases">
        <title>Phylogenomic reconstructions and comparative analyses of Kickxellomycotina fungi.</title>
        <authorList>
            <person name="Reynolds N.K."/>
            <person name="Stajich J.E."/>
            <person name="Barry K."/>
            <person name="Grigoriev I.V."/>
            <person name="Crous P."/>
            <person name="Smith M.E."/>
        </authorList>
    </citation>
    <scope>NUCLEOTIDE SEQUENCE</scope>
    <source>
        <strain evidence="2">NRRL 1565</strain>
    </source>
</reference>
<feature type="compositionally biased region" description="Basic residues" evidence="1">
    <location>
        <begin position="290"/>
        <end position="299"/>
    </location>
</feature>
<dbReference type="OrthoDB" id="5547078at2759"/>
<proteinExistence type="predicted"/>
<dbReference type="AlphaFoldDB" id="A0A9W8HW50"/>
<feature type="compositionally biased region" description="Basic and acidic residues" evidence="1">
    <location>
        <begin position="265"/>
        <end position="289"/>
    </location>
</feature>
<comment type="caution">
    <text evidence="2">The sequence shown here is derived from an EMBL/GenBank/DDBJ whole genome shotgun (WGS) entry which is preliminary data.</text>
</comment>